<name>A0A0E9R4Q0_ANGAN</name>
<accession>A0A0E9R4Q0</accession>
<dbReference type="EMBL" id="GBXM01085127">
    <property type="protein sequence ID" value="JAH23450.1"/>
    <property type="molecule type" value="Transcribed_RNA"/>
</dbReference>
<reference evidence="1" key="1">
    <citation type="submission" date="2014-11" db="EMBL/GenBank/DDBJ databases">
        <authorList>
            <person name="Amaro Gonzalez C."/>
        </authorList>
    </citation>
    <scope>NUCLEOTIDE SEQUENCE</scope>
</reference>
<protein>
    <submittedName>
        <fullName evidence="1">Uncharacterized protein</fullName>
    </submittedName>
</protein>
<organism evidence="1">
    <name type="scientific">Anguilla anguilla</name>
    <name type="common">European freshwater eel</name>
    <name type="synonym">Muraena anguilla</name>
    <dbReference type="NCBI Taxonomy" id="7936"/>
    <lineage>
        <taxon>Eukaryota</taxon>
        <taxon>Metazoa</taxon>
        <taxon>Chordata</taxon>
        <taxon>Craniata</taxon>
        <taxon>Vertebrata</taxon>
        <taxon>Euteleostomi</taxon>
        <taxon>Actinopterygii</taxon>
        <taxon>Neopterygii</taxon>
        <taxon>Teleostei</taxon>
        <taxon>Anguilliformes</taxon>
        <taxon>Anguillidae</taxon>
        <taxon>Anguilla</taxon>
    </lineage>
</organism>
<sequence>MMLHKSLKPARIQLLGWNACLHAKSAAAWPMGQNLHSAETKLDSTELCHVET</sequence>
<reference evidence="1" key="2">
    <citation type="journal article" date="2015" name="Fish Shellfish Immunol.">
        <title>Early steps in the European eel (Anguilla anguilla)-Vibrio vulnificus interaction in the gills: Role of the RtxA13 toxin.</title>
        <authorList>
            <person name="Callol A."/>
            <person name="Pajuelo D."/>
            <person name="Ebbesson L."/>
            <person name="Teles M."/>
            <person name="MacKenzie S."/>
            <person name="Amaro C."/>
        </authorList>
    </citation>
    <scope>NUCLEOTIDE SEQUENCE</scope>
</reference>
<evidence type="ECO:0000313" key="1">
    <source>
        <dbReference type="EMBL" id="JAH23450.1"/>
    </source>
</evidence>
<proteinExistence type="predicted"/>
<dbReference type="AlphaFoldDB" id="A0A0E9R4Q0"/>